<dbReference type="Pfam" id="PF03865">
    <property type="entry name" value="ShlB"/>
    <property type="match status" value="1"/>
</dbReference>
<evidence type="ECO:0000313" key="9">
    <source>
        <dbReference type="Proteomes" id="UP000199477"/>
    </source>
</evidence>
<dbReference type="AlphaFoldDB" id="A0A1I2HZH5"/>
<dbReference type="PANTHER" id="PTHR34597">
    <property type="entry name" value="SLR1661 PROTEIN"/>
    <property type="match status" value="1"/>
</dbReference>
<reference evidence="9" key="1">
    <citation type="submission" date="2016-10" db="EMBL/GenBank/DDBJ databases">
        <authorList>
            <person name="Varghese N."/>
            <person name="Submissions S."/>
        </authorList>
    </citation>
    <scope>NUCLEOTIDE SEQUENCE [LARGE SCALE GENOMIC DNA]</scope>
    <source>
        <strain evidence="9">UNC178MFTsu3.1</strain>
    </source>
</reference>
<dbReference type="STRING" id="500610.SAMN02799615_03246"/>
<dbReference type="Pfam" id="PF17287">
    <property type="entry name" value="POTRA_3"/>
    <property type="match status" value="1"/>
</dbReference>
<sequence>MACAGMAQAQDAAPVQQGQEVERRLRREMDSAQDAVEQNSRVLKGAATRRHAAFAAPAETACTVATDVDWNDIRPFPWLPGTVSLRGMCLGPKGLQELRRYLGGQLIERGYVTSMVLIPEQRPADGRIAIQVIPGRVGKLIDKTTGQPLQARNALPFRQGDLLNLRDLDQALENLRRVPGQSKANLTLTPGSDIGTSDIVVDRQRSKERWHAVLTADNDGQDATGQNQLGLIGIVDAPLGRDDLLLLTQSNNLNVGNRRQMSRGLGLNWSMPVGYWNVSLGASGSSSRQTVDLLQGGQIAYANKTRLVQLGVDRVVARSSRSRSTVKLQLNRRIDSGKLGSTRLDVQRRDITGYAVSYDYLRYLGRTTLQASAELRGGLPEWSARPGYVAGQPHWNGRYRLASASLNINAPFAIGGKRFTYEGTLSGQHAFTPLPWTQYLSISSRYAMRGFDGRYVFIGENGWVSHNDVVWNSGSKLGNPYLGADAARLSGPSLANGGSQHFSSVSLGLRGQVARFGYDLSAGRVLSKPKAWSDGGFNVSLRMTVRL</sequence>
<dbReference type="Proteomes" id="UP000199477">
    <property type="component" value="Unassembled WGS sequence"/>
</dbReference>
<keyword evidence="2" id="KW-0812">Transmembrane</keyword>
<dbReference type="EMBL" id="FONH01000014">
    <property type="protein sequence ID" value="SFF35479.1"/>
    <property type="molecule type" value="Genomic_DNA"/>
</dbReference>
<evidence type="ECO:0000256" key="2">
    <source>
        <dbReference type="ARBA" id="ARBA00022692"/>
    </source>
</evidence>
<dbReference type="PANTHER" id="PTHR34597:SF3">
    <property type="entry name" value="OUTER MEMBRANE TRANSPORTER CDIB"/>
    <property type="match status" value="1"/>
</dbReference>
<name>A0A1I2HZH5_9GAMM</name>
<accession>A0A1I2HZH5</accession>
<feature type="compositionally biased region" description="Low complexity" evidence="4">
    <location>
        <begin position="1"/>
        <end position="13"/>
    </location>
</feature>
<evidence type="ECO:0000256" key="4">
    <source>
        <dbReference type="SAM" id="MobiDB-lite"/>
    </source>
</evidence>
<evidence type="ECO:0000259" key="7">
    <source>
        <dbReference type="Pfam" id="PF17287"/>
    </source>
</evidence>
<keyword evidence="9" id="KW-1185">Reference proteome</keyword>
<evidence type="ECO:0000259" key="6">
    <source>
        <dbReference type="Pfam" id="PF08479"/>
    </source>
</evidence>
<dbReference type="Gene3D" id="2.40.160.50">
    <property type="entry name" value="membrane protein fhac: a member of the omp85/tpsb transporter family"/>
    <property type="match status" value="1"/>
</dbReference>
<gene>
    <name evidence="8" type="ORF">SAMN02799615_03246</name>
</gene>
<evidence type="ECO:0000256" key="1">
    <source>
        <dbReference type="ARBA" id="ARBA00022452"/>
    </source>
</evidence>
<keyword evidence="1" id="KW-0472">Membrane</keyword>
<proteinExistence type="predicted"/>
<feature type="domain" description="Haemolysin activator HlyB C-terminal" evidence="5">
    <location>
        <begin position="195"/>
        <end position="511"/>
    </location>
</feature>
<dbReference type="PIRSF" id="PIRSF029745">
    <property type="entry name" value="FhaC"/>
    <property type="match status" value="1"/>
</dbReference>
<organism evidence="8 9">
    <name type="scientific">Dyella marensis</name>
    <dbReference type="NCBI Taxonomy" id="500610"/>
    <lineage>
        <taxon>Bacteria</taxon>
        <taxon>Pseudomonadati</taxon>
        <taxon>Pseudomonadota</taxon>
        <taxon>Gammaproteobacteria</taxon>
        <taxon>Lysobacterales</taxon>
        <taxon>Rhodanobacteraceae</taxon>
        <taxon>Dyella</taxon>
    </lineage>
</organism>
<dbReference type="Gene3D" id="3.10.20.310">
    <property type="entry name" value="membrane protein fhac"/>
    <property type="match status" value="1"/>
</dbReference>
<dbReference type="InterPro" id="IPR027282">
    <property type="entry name" value="TPS"/>
</dbReference>
<feature type="domain" description="ShlB POTRA" evidence="7">
    <location>
        <begin position="142"/>
        <end position="190"/>
    </location>
</feature>
<dbReference type="GO" id="GO:0046819">
    <property type="term" value="P:protein secretion by the type V secretion system"/>
    <property type="evidence" value="ECO:0007669"/>
    <property type="project" value="TreeGrafter"/>
</dbReference>
<evidence type="ECO:0000313" key="8">
    <source>
        <dbReference type="EMBL" id="SFF35479.1"/>
    </source>
</evidence>
<feature type="region of interest" description="Disordered" evidence="4">
    <location>
        <begin position="1"/>
        <end position="20"/>
    </location>
</feature>
<dbReference type="InterPro" id="IPR051544">
    <property type="entry name" value="TPS_OM_transporter"/>
</dbReference>
<evidence type="ECO:0000259" key="5">
    <source>
        <dbReference type="Pfam" id="PF03865"/>
    </source>
</evidence>
<dbReference type="InterPro" id="IPR013686">
    <property type="entry name" value="Polypept-transport_assoc_ShlB"/>
</dbReference>
<protein>
    <submittedName>
        <fullName evidence="8">Hemolysin activation/secretion protein</fullName>
    </submittedName>
</protein>
<dbReference type="GO" id="GO:0008320">
    <property type="term" value="F:protein transmembrane transporter activity"/>
    <property type="evidence" value="ECO:0007669"/>
    <property type="project" value="TreeGrafter"/>
</dbReference>
<dbReference type="Pfam" id="PF08479">
    <property type="entry name" value="POTRA_2"/>
    <property type="match status" value="1"/>
</dbReference>
<keyword evidence="3" id="KW-0998">Cell outer membrane</keyword>
<dbReference type="InterPro" id="IPR035251">
    <property type="entry name" value="ShlB_POTRA"/>
</dbReference>
<keyword evidence="1" id="KW-1134">Transmembrane beta strand</keyword>
<dbReference type="InterPro" id="IPR005565">
    <property type="entry name" value="Hemolysn_activator_HlyB_C"/>
</dbReference>
<evidence type="ECO:0000256" key="3">
    <source>
        <dbReference type="ARBA" id="ARBA00023237"/>
    </source>
</evidence>
<feature type="domain" description="Polypeptide-transport-associated ShlB-type" evidence="6">
    <location>
        <begin position="85"/>
        <end position="135"/>
    </location>
</feature>
<dbReference type="GO" id="GO:0098046">
    <property type="term" value="C:type V protein secretion system complex"/>
    <property type="evidence" value="ECO:0007669"/>
    <property type="project" value="TreeGrafter"/>
</dbReference>